<dbReference type="InterPro" id="IPR002509">
    <property type="entry name" value="NODB_dom"/>
</dbReference>
<dbReference type="GO" id="GO:0016810">
    <property type="term" value="F:hydrolase activity, acting on carbon-nitrogen (but not peptide) bonds"/>
    <property type="evidence" value="ECO:0007669"/>
    <property type="project" value="InterPro"/>
</dbReference>
<dbReference type="GO" id="GO:0016020">
    <property type="term" value="C:membrane"/>
    <property type="evidence" value="ECO:0007669"/>
    <property type="project" value="TreeGrafter"/>
</dbReference>
<dbReference type="AlphaFoldDB" id="A0A073K0J9"/>
<dbReference type="PANTHER" id="PTHR10587:SF133">
    <property type="entry name" value="CHITIN DEACETYLASE 1-RELATED"/>
    <property type="match status" value="1"/>
</dbReference>
<dbReference type="PANTHER" id="PTHR10587">
    <property type="entry name" value="GLYCOSYL TRANSFERASE-RELATED"/>
    <property type="match status" value="1"/>
</dbReference>
<dbReference type="InterPro" id="IPR054895">
    <property type="entry name" value="PGN_GlcNAc_Dac"/>
</dbReference>
<evidence type="ECO:0000313" key="4">
    <source>
        <dbReference type="EMBL" id="KEK19947.1"/>
    </source>
</evidence>
<evidence type="ECO:0000256" key="1">
    <source>
        <dbReference type="ARBA" id="ARBA00022723"/>
    </source>
</evidence>
<proteinExistence type="predicted"/>
<dbReference type="GO" id="GO:0046872">
    <property type="term" value="F:metal ion binding"/>
    <property type="evidence" value="ECO:0007669"/>
    <property type="project" value="UniProtKB-KW"/>
</dbReference>
<dbReference type="Proteomes" id="UP000027822">
    <property type="component" value="Unassembled WGS sequence"/>
</dbReference>
<dbReference type="Pfam" id="PF01522">
    <property type="entry name" value="Polysacc_deac_1"/>
    <property type="match status" value="1"/>
</dbReference>
<keyword evidence="1" id="KW-0479">Metal-binding</keyword>
<dbReference type="RefSeq" id="WP_034638186.1">
    <property type="nucleotide sequence ID" value="NZ_CBCSJC010000007.1"/>
</dbReference>
<feature type="domain" description="NodB homology" evidence="3">
    <location>
        <begin position="72"/>
        <end position="253"/>
    </location>
</feature>
<evidence type="ECO:0000259" key="3">
    <source>
        <dbReference type="PROSITE" id="PS51677"/>
    </source>
</evidence>
<dbReference type="SUPFAM" id="SSF88713">
    <property type="entry name" value="Glycoside hydrolase/deacetylase"/>
    <property type="match status" value="1"/>
</dbReference>
<dbReference type="NCBIfam" id="NF045821">
    <property type="entry name" value="PgAcgDacpgdA1_Bac"/>
    <property type="match status" value="1"/>
</dbReference>
<evidence type="ECO:0000256" key="2">
    <source>
        <dbReference type="ARBA" id="ARBA00022801"/>
    </source>
</evidence>
<protein>
    <submittedName>
        <fullName evidence="4">Polysaccharide deacetylase</fullName>
    </submittedName>
</protein>
<name>A0A073K0J9_9BACI</name>
<dbReference type="EMBL" id="JOTN01000005">
    <property type="protein sequence ID" value="KEK19947.1"/>
    <property type="molecule type" value="Genomic_DNA"/>
</dbReference>
<comment type="caution">
    <text evidence="4">The sequence shown here is derived from an EMBL/GenBank/DDBJ whole genome shotgun (WGS) entry which is preliminary data.</text>
</comment>
<gene>
    <name evidence="4" type="ORF">BAMA_19470</name>
</gene>
<dbReference type="CDD" id="cd10917">
    <property type="entry name" value="CE4_NodB_like_6s_7s"/>
    <property type="match status" value="1"/>
</dbReference>
<dbReference type="InterPro" id="IPR050248">
    <property type="entry name" value="Polysacc_deacetylase_ArnD"/>
</dbReference>
<keyword evidence="2" id="KW-0378">Hydrolase</keyword>
<dbReference type="InterPro" id="IPR011330">
    <property type="entry name" value="Glyco_hydro/deAcase_b/a-brl"/>
</dbReference>
<accession>A0A073K0J9</accession>
<evidence type="ECO:0000313" key="5">
    <source>
        <dbReference type="Proteomes" id="UP000027822"/>
    </source>
</evidence>
<dbReference type="STRING" id="574376.BAMA_19470"/>
<dbReference type="GO" id="GO:0005975">
    <property type="term" value="P:carbohydrate metabolic process"/>
    <property type="evidence" value="ECO:0007669"/>
    <property type="project" value="InterPro"/>
</dbReference>
<keyword evidence="5" id="KW-1185">Reference proteome</keyword>
<dbReference type="eggNOG" id="COG0726">
    <property type="taxonomic scope" value="Bacteria"/>
</dbReference>
<reference evidence="4 5" key="1">
    <citation type="submission" date="2014-06" db="EMBL/GenBank/DDBJ databases">
        <title>Draft genome sequence of Bacillus manliponensis JCM 15802 (MCCC 1A00708).</title>
        <authorList>
            <person name="Lai Q."/>
            <person name="Liu Y."/>
            <person name="Shao Z."/>
        </authorList>
    </citation>
    <scope>NUCLEOTIDE SEQUENCE [LARGE SCALE GENOMIC DNA]</scope>
    <source>
        <strain evidence="4 5">JCM 15802</strain>
    </source>
</reference>
<dbReference type="OrthoDB" id="9812065at2"/>
<dbReference type="Gene3D" id="3.20.20.370">
    <property type="entry name" value="Glycoside hydrolase/deacetylase"/>
    <property type="match status" value="1"/>
</dbReference>
<dbReference type="PROSITE" id="PS51677">
    <property type="entry name" value="NODB"/>
    <property type="match status" value="1"/>
</dbReference>
<sequence>MYHYYSGNPYYWRNYYPQYTNYSQAGYPVYQQNYSYEWPMPTQTEDLYRGSWTPFPWVEKYAYAFSGPHNKAEVALTFDDGPDATYTAKMLDTLNKYGVKGTFFLLGQNAEKYPDLVKRMAAEGHVIGNHSYDHPSFEKLSDAQYEEQITKTEKIIKGLAGYEPKFIRPPYGAITEKQVAWATNRKNMIVQWTVDTLDWKTTNVQDIVNKAVGNSFPGSVILQHSGPGLNLQASLESLDQTIPQLTSKGARFVTLPQMFNTAKERK</sequence>
<organism evidence="4 5">
    <name type="scientific">Bacillus manliponensis</name>
    <dbReference type="NCBI Taxonomy" id="574376"/>
    <lineage>
        <taxon>Bacteria</taxon>
        <taxon>Bacillati</taxon>
        <taxon>Bacillota</taxon>
        <taxon>Bacilli</taxon>
        <taxon>Bacillales</taxon>
        <taxon>Bacillaceae</taxon>
        <taxon>Bacillus</taxon>
        <taxon>Bacillus cereus group</taxon>
    </lineage>
</organism>